<keyword evidence="4" id="KW-1185">Reference proteome</keyword>
<dbReference type="Gene3D" id="1.10.10.10">
    <property type="entry name" value="Winged helix-like DNA-binding domain superfamily/Winged helix DNA-binding domain"/>
    <property type="match status" value="1"/>
</dbReference>
<reference evidence="3 4" key="1">
    <citation type="journal article" date="2016" name="Sci. Rep.">
        <title>Complete genome sequence and transcriptomic analysis of a novel marine strain Bacillus weihaiensis reveals the mechanism of brown algae degradation.</title>
        <authorList>
            <person name="Zhu Y."/>
            <person name="Chen P."/>
            <person name="Bao Y."/>
            <person name="Men Y."/>
            <person name="Zeng Y."/>
            <person name="Yang J."/>
            <person name="Sun J."/>
            <person name="Sun Y."/>
        </authorList>
    </citation>
    <scope>NUCLEOTIDE SEQUENCE [LARGE SCALE GENOMIC DNA]</scope>
    <source>
        <strain evidence="3 4">Alg07</strain>
    </source>
</reference>
<feature type="domain" description="HTH arsR-type" evidence="2">
    <location>
        <begin position="11"/>
        <end position="122"/>
    </location>
</feature>
<dbReference type="CDD" id="cd00090">
    <property type="entry name" value="HTH_ARSR"/>
    <property type="match status" value="1"/>
</dbReference>
<dbReference type="Pfam" id="PF01022">
    <property type="entry name" value="HTH_5"/>
    <property type="match status" value="1"/>
</dbReference>
<dbReference type="Proteomes" id="UP000181936">
    <property type="component" value="Chromosome"/>
</dbReference>
<dbReference type="STRING" id="1547283.A9C19_09190"/>
<gene>
    <name evidence="3" type="ORF">A9C19_09190</name>
</gene>
<sequence length="207" mass="24211">MKPMFTLSNYAQLKALSDPLRAEIMIRLIEKSYTGQQLSEIFGLSRAKIHYHLKELEKNELIEIVKKEEKNGIIQKFYRSVARGFTPSSQLLPQIGDVSETSRQLLLQLNDRTRNAILSASEHAFQLEQASEEPSNWSYVGATWHFSAKEEHFKKWIKKYHSLMKEFSEMTKNDQPDEPDSKMYYLSTMAFQVEEPLIEELKSEKEE</sequence>
<evidence type="ECO:0000313" key="3">
    <source>
        <dbReference type="EMBL" id="APH04909.1"/>
    </source>
</evidence>
<keyword evidence="1" id="KW-0238">DNA-binding</keyword>
<dbReference type="GO" id="GO:0003700">
    <property type="term" value="F:DNA-binding transcription factor activity"/>
    <property type="evidence" value="ECO:0007669"/>
    <property type="project" value="InterPro"/>
</dbReference>
<evidence type="ECO:0000256" key="1">
    <source>
        <dbReference type="ARBA" id="ARBA00023125"/>
    </source>
</evidence>
<dbReference type="GO" id="GO:0003677">
    <property type="term" value="F:DNA binding"/>
    <property type="evidence" value="ECO:0007669"/>
    <property type="project" value="UniProtKB-KW"/>
</dbReference>
<dbReference type="RefSeq" id="WP_072579704.1">
    <property type="nucleotide sequence ID" value="NZ_CP016020.1"/>
</dbReference>
<dbReference type="InterPro" id="IPR011991">
    <property type="entry name" value="ArsR-like_HTH"/>
</dbReference>
<dbReference type="PANTHER" id="PTHR38600:SF2">
    <property type="entry name" value="SLL0088 PROTEIN"/>
    <property type="match status" value="1"/>
</dbReference>
<proteinExistence type="predicted"/>
<evidence type="ECO:0000259" key="2">
    <source>
        <dbReference type="SMART" id="SM00418"/>
    </source>
</evidence>
<dbReference type="InterPro" id="IPR036390">
    <property type="entry name" value="WH_DNA-bd_sf"/>
</dbReference>
<dbReference type="KEGG" id="bwh:A9C19_09190"/>
<protein>
    <submittedName>
        <fullName evidence="3">ArsR family transcriptional regulator</fullName>
    </submittedName>
</protein>
<accession>A0A1L3MRC4</accession>
<dbReference type="EMBL" id="CP016020">
    <property type="protein sequence ID" value="APH04909.1"/>
    <property type="molecule type" value="Genomic_DNA"/>
</dbReference>
<name>A0A1L3MRC4_9BACI</name>
<dbReference type="OrthoDB" id="1691727at2"/>
<dbReference type="PANTHER" id="PTHR38600">
    <property type="entry name" value="TRANSCRIPTIONAL REGULATORY PROTEIN"/>
    <property type="match status" value="1"/>
</dbReference>
<dbReference type="SUPFAM" id="SSF46785">
    <property type="entry name" value="Winged helix' DNA-binding domain"/>
    <property type="match status" value="1"/>
</dbReference>
<evidence type="ECO:0000313" key="4">
    <source>
        <dbReference type="Proteomes" id="UP000181936"/>
    </source>
</evidence>
<dbReference type="SMART" id="SM00418">
    <property type="entry name" value="HTH_ARSR"/>
    <property type="match status" value="1"/>
</dbReference>
<dbReference type="AlphaFoldDB" id="A0A1L3MRC4"/>
<dbReference type="InterPro" id="IPR001845">
    <property type="entry name" value="HTH_ArsR_DNA-bd_dom"/>
</dbReference>
<organism evidence="3 4">
    <name type="scientific">Bacillus weihaiensis</name>
    <dbReference type="NCBI Taxonomy" id="1547283"/>
    <lineage>
        <taxon>Bacteria</taxon>
        <taxon>Bacillati</taxon>
        <taxon>Bacillota</taxon>
        <taxon>Bacilli</taxon>
        <taxon>Bacillales</taxon>
        <taxon>Bacillaceae</taxon>
        <taxon>Bacillus</taxon>
    </lineage>
</organism>
<dbReference type="InterPro" id="IPR036388">
    <property type="entry name" value="WH-like_DNA-bd_sf"/>
</dbReference>